<evidence type="ECO:0000256" key="1">
    <source>
        <dbReference type="SAM" id="Phobius"/>
    </source>
</evidence>
<gene>
    <name evidence="2" type="ORF">BTO16_15820</name>
</gene>
<keyword evidence="1" id="KW-0472">Membrane</keyword>
<protein>
    <submittedName>
        <fullName evidence="2">Uncharacterized protein</fullName>
    </submittedName>
</protein>
<dbReference type="Proteomes" id="UP000239068">
    <property type="component" value="Unassembled WGS sequence"/>
</dbReference>
<dbReference type="EMBL" id="MSCM01000002">
    <property type="protein sequence ID" value="PQJ77303.1"/>
    <property type="molecule type" value="Genomic_DNA"/>
</dbReference>
<evidence type="ECO:0000313" key="3">
    <source>
        <dbReference type="Proteomes" id="UP000239068"/>
    </source>
</evidence>
<comment type="caution">
    <text evidence="2">The sequence shown here is derived from an EMBL/GenBank/DDBJ whole genome shotgun (WGS) entry which is preliminary data.</text>
</comment>
<feature type="transmembrane region" description="Helical" evidence="1">
    <location>
        <begin position="15"/>
        <end position="34"/>
    </location>
</feature>
<accession>A0A2S7WI73</accession>
<reference evidence="2 3" key="1">
    <citation type="submission" date="2016-12" db="EMBL/GenBank/DDBJ databases">
        <title>Trade-off between light-utilization and light-protection in marine flavobacteria.</title>
        <authorList>
            <person name="Kumagai Y."/>
            <person name="Yoshizawa S."/>
            <person name="Kogure K."/>
            <person name="Iwasaki W."/>
        </authorList>
    </citation>
    <scope>NUCLEOTIDE SEQUENCE [LARGE SCALE GENOMIC DNA]</scope>
    <source>
        <strain evidence="2 3">ATCC 43844</strain>
    </source>
</reference>
<keyword evidence="1" id="KW-0812">Transmembrane</keyword>
<keyword evidence="1" id="KW-1133">Transmembrane helix</keyword>
<proteinExistence type="predicted"/>
<dbReference type="AlphaFoldDB" id="A0A2S7WI73"/>
<dbReference type="OrthoDB" id="1414794at2"/>
<keyword evidence="3" id="KW-1185">Reference proteome</keyword>
<dbReference type="InterPro" id="IPR045749">
    <property type="entry name" value="DUF6090"/>
</dbReference>
<name>A0A2S7WI73_9FLAO</name>
<dbReference type="Pfam" id="PF19578">
    <property type="entry name" value="DUF6090"/>
    <property type="match status" value="1"/>
</dbReference>
<dbReference type="RefSeq" id="WP_105022622.1">
    <property type="nucleotide sequence ID" value="NZ_MSCM01000002.1"/>
</dbReference>
<organism evidence="2 3">
    <name type="scientific">Polaribacter glomeratus</name>
    <dbReference type="NCBI Taxonomy" id="102"/>
    <lineage>
        <taxon>Bacteria</taxon>
        <taxon>Pseudomonadati</taxon>
        <taxon>Bacteroidota</taxon>
        <taxon>Flavobacteriia</taxon>
        <taxon>Flavobacteriales</taxon>
        <taxon>Flavobacteriaceae</taxon>
    </lineage>
</organism>
<evidence type="ECO:0000313" key="2">
    <source>
        <dbReference type="EMBL" id="PQJ77303.1"/>
    </source>
</evidence>
<sequence>MEKLPAGKAGKTGKYFKYAIGEIILVVIGILIALQVNNWNIERTDKDREAKYLSTIVLDLKKDLVRLDYLINFRKNRVLGDQKLIQQINGEPINNVTNLAKNVVNSLMEENFSANNTTFLELSNSGNLNLISNDAIKLLLLELEELYKTNNLNIAHETFDYREYISKPASKHLDIEKLFPVFIGQKTVEEQKITIDSFNSLLKSKEYKNGLFIMTIMSSSYIASYEKMKSKSETIIKLIQFKK</sequence>